<dbReference type="PANTHER" id="PTHR23240:SF8">
    <property type="entry name" value="PROTEIN ARTEMIS"/>
    <property type="match status" value="1"/>
</dbReference>
<protein>
    <recommendedName>
        <fullName evidence="6">DNA repair metallo-beta-lactamase domain-containing protein</fullName>
    </recommendedName>
</protein>
<dbReference type="Gene3D" id="3.60.15.10">
    <property type="entry name" value="Ribonuclease Z/Hydroxyacylglutathione hydrolase-like"/>
    <property type="match status" value="1"/>
</dbReference>
<dbReference type="GO" id="GO:0006303">
    <property type="term" value="P:double-strand break repair via nonhomologous end joining"/>
    <property type="evidence" value="ECO:0007669"/>
    <property type="project" value="TreeGrafter"/>
</dbReference>
<dbReference type="Proteomes" id="UP000835052">
    <property type="component" value="Unassembled WGS sequence"/>
</dbReference>
<keyword evidence="1" id="KW-0540">Nuclease</keyword>
<dbReference type="GO" id="GO:0036297">
    <property type="term" value="P:interstrand cross-link repair"/>
    <property type="evidence" value="ECO:0007669"/>
    <property type="project" value="TreeGrafter"/>
</dbReference>
<evidence type="ECO:0000256" key="1">
    <source>
        <dbReference type="ARBA" id="ARBA00022722"/>
    </source>
</evidence>
<dbReference type="SUPFAM" id="SSF56281">
    <property type="entry name" value="Metallo-hydrolase/oxidoreductase"/>
    <property type="match status" value="1"/>
</dbReference>
<keyword evidence="3" id="KW-0269">Exonuclease</keyword>
<dbReference type="GO" id="GO:0035312">
    <property type="term" value="F:5'-3' DNA exonuclease activity"/>
    <property type="evidence" value="ECO:0007669"/>
    <property type="project" value="TreeGrafter"/>
</dbReference>
<dbReference type="AlphaFoldDB" id="A0A8S1HPL2"/>
<dbReference type="PANTHER" id="PTHR23240">
    <property type="entry name" value="DNA CROSS-LINK REPAIR PROTEIN PSO2/SNM1-RELATED"/>
    <property type="match status" value="1"/>
</dbReference>
<evidence type="ECO:0000313" key="5">
    <source>
        <dbReference type="Proteomes" id="UP000835052"/>
    </source>
</evidence>
<dbReference type="GO" id="GO:0000723">
    <property type="term" value="P:telomere maintenance"/>
    <property type="evidence" value="ECO:0007669"/>
    <property type="project" value="TreeGrafter"/>
</dbReference>
<name>A0A8S1HPL2_9PELO</name>
<gene>
    <name evidence="4" type="ORF">CAUJ_LOCUS12090</name>
</gene>
<reference evidence="4" key="1">
    <citation type="submission" date="2020-10" db="EMBL/GenBank/DDBJ databases">
        <authorList>
            <person name="Kikuchi T."/>
        </authorList>
    </citation>
    <scope>NUCLEOTIDE SEQUENCE</scope>
    <source>
        <strain evidence="4">NKZ352</strain>
    </source>
</reference>
<evidence type="ECO:0000313" key="4">
    <source>
        <dbReference type="EMBL" id="CAD6196175.1"/>
    </source>
</evidence>
<keyword evidence="5" id="KW-1185">Reference proteome</keyword>
<evidence type="ECO:0000256" key="2">
    <source>
        <dbReference type="ARBA" id="ARBA00022801"/>
    </source>
</evidence>
<evidence type="ECO:0008006" key="6">
    <source>
        <dbReference type="Google" id="ProtNLM"/>
    </source>
</evidence>
<comment type="caution">
    <text evidence="4">The sequence shown here is derived from an EMBL/GenBank/DDBJ whole genome shotgun (WGS) entry which is preliminary data.</text>
</comment>
<dbReference type="GO" id="GO:0003684">
    <property type="term" value="F:damaged DNA binding"/>
    <property type="evidence" value="ECO:0007669"/>
    <property type="project" value="TreeGrafter"/>
</dbReference>
<organism evidence="4 5">
    <name type="scientific">Caenorhabditis auriculariae</name>
    <dbReference type="NCBI Taxonomy" id="2777116"/>
    <lineage>
        <taxon>Eukaryota</taxon>
        <taxon>Metazoa</taxon>
        <taxon>Ecdysozoa</taxon>
        <taxon>Nematoda</taxon>
        <taxon>Chromadorea</taxon>
        <taxon>Rhabditida</taxon>
        <taxon>Rhabditina</taxon>
        <taxon>Rhabditomorpha</taxon>
        <taxon>Rhabditoidea</taxon>
        <taxon>Rhabditidae</taxon>
        <taxon>Peloderinae</taxon>
        <taxon>Caenorhabditis</taxon>
    </lineage>
</organism>
<accession>A0A8S1HPL2</accession>
<dbReference type="OrthoDB" id="262529at2759"/>
<dbReference type="EMBL" id="CAJGYM010000067">
    <property type="protein sequence ID" value="CAD6196175.1"/>
    <property type="molecule type" value="Genomic_DNA"/>
</dbReference>
<proteinExistence type="predicted"/>
<keyword evidence="2" id="KW-0378">Hydrolase</keyword>
<dbReference type="InterPro" id="IPR036866">
    <property type="entry name" value="RibonucZ/Hydroxyglut_hydro"/>
</dbReference>
<sequence length="347" mass="39818">MASLRFEAVLRSGKRLYTHKVTKKLIFADPRFKDWEDFWVIGCDINEPFRVSIKTPEQLEFFQASQEESTSGDQDLYFDDEDYVTVSFMPARHCLGSVMMLFEFPHNVNILYTGDFRLSAQDWQSSHFSSLRNPDHTLKYIKTIHFDSTFCRLGTHMIDREVSKQEVVNLCKEWLDESPKNIVLLWSYAFYGHEFLLPAIHAATGEKIHVDRDRFNVYKDLADIDASLMNSVTTECLTRIHACAYYRDVQGDPEDEEAPAPKKKKAGMPTTCHACRVQESNVRVIKVSMMSFAMLNNSTRVSQTCETSSGLKYYNVQYSCHASLREILIARTAHHSPPAPPSLPATD</sequence>
<evidence type="ECO:0000256" key="3">
    <source>
        <dbReference type="ARBA" id="ARBA00022839"/>
    </source>
</evidence>